<dbReference type="EMBL" id="AGXG01000046">
    <property type="protein sequence ID" value="EIY32750.1"/>
    <property type="molecule type" value="Genomic_DNA"/>
</dbReference>
<evidence type="ECO:0000313" key="1">
    <source>
        <dbReference type="EMBL" id="EIY32750.1"/>
    </source>
</evidence>
<accession>I8W256</accession>
<protein>
    <recommendedName>
        <fullName evidence="3">RelE/StbE family addiction module toxin</fullName>
    </recommendedName>
</protein>
<evidence type="ECO:0000313" key="2">
    <source>
        <dbReference type="Proteomes" id="UP000003741"/>
    </source>
</evidence>
<dbReference type="Proteomes" id="UP000003741">
    <property type="component" value="Unassembled WGS sequence"/>
</dbReference>
<evidence type="ECO:0008006" key="3">
    <source>
        <dbReference type="Google" id="ProtNLM"/>
    </source>
</evidence>
<dbReference type="PATRIC" id="fig|997874.3.peg.2081"/>
<dbReference type="HOGENOM" id="CLU_122734_1_0_10"/>
<dbReference type="AlphaFoldDB" id="I8W256"/>
<keyword evidence="2" id="KW-1185">Reference proteome</keyword>
<dbReference type="InterPro" id="IPR009241">
    <property type="entry name" value="HigB-like"/>
</dbReference>
<comment type="caution">
    <text evidence="1">The sequence shown here is derived from an EMBL/GenBank/DDBJ whole genome shotgun (WGS) entry which is preliminary data.</text>
</comment>
<organism evidence="1 2">
    <name type="scientific">Bacteroides cellulosilyticus CL02T12C19</name>
    <dbReference type="NCBI Taxonomy" id="997874"/>
    <lineage>
        <taxon>Bacteria</taxon>
        <taxon>Pseudomonadati</taxon>
        <taxon>Bacteroidota</taxon>
        <taxon>Bacteroidia</taxon>
        <taxon>Bacteroidales</taxon>
        <taxon>Bacteroidaceae</taxon>
        <taxon>Bacteroides</taxon>
    </lineage>
</organism>
<reference evidence="1 2" key="1">
    <citation type="submission" date="2012-02" db="EMBL/GenBank/DDBJ databases">
        <title>The Genome Sequence of Bacteroides cellulosilyticus CL02T12C19.</title>
        <authorList>
            <consortium name="The Broad Institute Genome Sequencing Platform"/>
            <person name="Earl A."/>
            <person name="Ward D."/>
            <person name="Feldgarden M."/>
            <person name="Gevers D."/>
            <person name="Zitomersky N.L."/>
            <person name="Coyne M.J."/>
            <person name="Comstock L.E."/>
            <person name="Young S.K."/>
            <person name="Zeng Q."/>
            <person name="Gargeya S."/>
            <person name="Fitzgerald M."/>
            <person name="Haas B."/>
            <person name="Abouelleil A."/>
            <person name="Alvarado L."/>
            <person name="Arachchi H.M."/>
            <person name="Berlin A."/>
            <person name="Chapman S.B."/>
            <person name="Gearin G."/>
            <person name="Goldberg J."/>
            <person name="Griggs A."/>
            <person name="Gujja S."/>
            <person name="Hansen M."/>
            <person name="Heiman D."/>
            <person name="Howarth C."/>
            <person name="Larimer J."/>
            <person name="Lui A."/>
            <person name="MacDonald P.J.P."/>
            <person name="McCowen C."/>
            <person name="Montmayeur A."/>
            <person name="Murphy C."/>
            <person name="Neiman D."/>
            <person name="Pearson M."/>
            <person name="Priest M."/>
            <person name="Roberts A."/>
            <person name="Saif S."/>
            <person name="Shea T."/>
            <person name="Sisk P."/>
            <person name="Stolte C."/>
            <person name="Sykes S."/>
            <person name="Wortman J."/>
            <person name="Nusbaum C."/>
            <person name="Birren B."/>
        </authorList>
    </citation>
    <scope>NUCLEOTIDE SEQUENCE [LARGE SCALE GENOMIC DNA]</scope>
    <source>
        <strain evidence="1 2">CL02T12C19</strain>
    </source>
</reference>
<gene>
    <name evidence="1" type="ORF">HMPREF1062_02038</name>
</gene>
<sequence length="133" mass="15976">MFHVLETSHYLCTINHQPMNIDRNIKVGFMPEADEFLYSLPYKVYQKVVYNIHKVEQGVLDKELFKKLDDTDIWEFRTLFNGNIYRMFAFWDTETETLIIATHGIIKKTQKTPQKEIAKAESLRKEYFNDKYK</sequence>
<dbReference type="OrthoDB" id="573082at2"/>
<name>I8W256_9BACE</name>
<dbReference type="Pfam" id="PF05973">
    <property type="entry name" value="Gp49"/>
    <property type="match status" value="1"/>
</dbReference>
<proteinExistence type="predicted"/>